<dbReference type="InterPro" id="IPR019734">
    <property type="entry name" value="TPR_rpt"/>
</dbReference>
<sequence length="312" mass="36570">MIEKPVQSNLNTALNFLKQGEFDSAYTELERILKNDLDNADIEYTLKGISFWGEKIKLAEQISTPLERGEYMIANWKPFLKFMERQGENREAVIYALKCAVFTMALKFYAELLREETVLQNAEPYLRVGLCYKALGDYERGLEFLKYAAELNKNSASVLAELADCYALYGEMKFSKAFFREAFFINPSDIELQFLESEIIKRLIRKVEKLGYSSELVSEWIPVYGVLDGVFNVKRELRSYEFGQLKQKIFLLENEEREKTGEQHARLVPRLINNYFWLIDHYVNVNESRAKIDDVLLRIKVLDKDIYKRYVG</sequence>
<dbReference type="PROSITE" id="PS50005">
    <property type="entry name" value="TPR"/>
    <property type="match status" value="1"/>
</dbReference>
<dbReference type="Proteomes" id="UP000593915">
    <property type="component" value="Chromosome"/>
</dbReference>
<dbReference type="GeneID" id="301089314"/>
<evidence type="ECO:0008006" key="3">
    <source>
        <dbReference type="Google" id="ProtNLM"/>
    </source>
</evidence>
<evidence type="ECO:0000313" key="1">
    <source>
        <dbReference type="EMBL" id="QOW60699.1"/>
    </source>
</evidence>
<dbReference type="SMART" id="SM00028">
    <property type="entry name" value="TPR"/>
    <property type="match status" value="3"/>
</dbReference>
<organism evidence="1 2">
    <name type="scientific">Treponema pedis</name>
    <dbReference type="NCBI Taxonomy" id="409322"/>
    <lineage>
        <taxon>Bacteria</taxon>
        <taxon>Pseudomonadati</taxon>
        <taxon>Spirochaetota</taxon>
        <taxon>Spirochaetia</taxon>
        <taxon>Spirochaetales</taxon>
        <taxon>Treponemataceae</taxon>
        <taxon>Treponema</taxon>
    </lineage>
</organism>
<gene>
    <name evidence="1" type="ORF">IFE08_13035</name>
</gene>
<dbReference type="SUPFAM" id="SSF48452">
    <property type="entry name" value="TPR-like"/>
    <property type="match status" value="1"/>
</dbReference>
<evidence type="ECO:0000313" key="2">
    <source>
        <dbReference type="Proteomes" id="UP000593915"/>
    </source>
</evidence>
<dbReference type="RefSeq" id="WP_020964429.1">
    <property type="nucleotide sequence ID" value="NZ_CP045670.1"/>
</dbReference>
<dbReference type="AlphaFoldDB" id="A0A7S6WPF7"/>
<protein>
    <recommendedName>
        <fullName evidence="3">TPR protein</fullName>
    </recommendedName>
</protein>
<name>A0A7S6WPF7_9SPIR</name>
<accession>A0A7S6WPF7</accession>
<dbReference type="EMBL" id="CP061839">
    <property type="protein sequence ID" value="QOW60699.1"/>
    <property type="molecule type" value="Genomic_DNA"/>
</dbReference>
<reference evidence="1 2" key="1">
    <citation type="submission" date="2020-09" db="EMBL/GenBank/DDBJ databases">
        <title>Characterization of Treponema spp. from bovine digital dermatitis in Korea.</title>
        <authorList>
            <person name="Espiritu H.M."/>
            <person name="Cho Y.I."/>
            <person name="Mamuad L."/>
        </authorList>
    </citation>
    <scope>NUCLEOTIDE SEQUENCE [LARGE SCALE GENOMIC DNA]</scope>
    <source>
        <strain evidence="1 2">KS1</strain>
    </source>
</reference>
<proteinExistence type="predicted"/>
<dbReference type="Gene3D" id="1.25.40.10">
    <property type="entry name" value="Tetratricopeptide repeat domain"/>
    <property type="match status" value="1"/>
</dbReference>
<dbReference type="InterPro" id="IPR011990">
    <property type="entry name" value="TPR-like_helical_dom_sf"/>
</dbReference>